<dbReference type="PIRSF" id="PIRSF035170">
    <property type="entry name" value="HD_phosphohydro"/>
    <property type="match status" value="1"/>
</dbReference>
<proteinExistence type="predicted"/>
<protein>
    <recommendedName>
        <fullName evidence="5">Metal-dependent phosphohydrolase</fullName>
    </recommendedName>
</protein>
<reference evidence="3" key="2">
    <citation type="submission" date="2016-02" db="EMBL/GenBank/DDBJ databases">
        <authorList>
            <person name="Wen L."/>
            <person name="He K."/>
            <person name="Yang H."/>
        </authorList>
    </citation>
    <scope>NUCLEOTIDE SEQUENCE [LARGE SCALE GENOMIC DNA]</scope>
    <source>
        <strain evidence="3">JCM 15929</strain>
    </source>
</reference>
<dbReference type="InterPro" id="IPR009218">
    <property type="entry name" value="HD_phosphohydro"/>
</dbReference>
<accession>A0A138AJ77</accession>
<dbReference type="EMBL" id="LSRE01000012">
    <property type="protein sequence ID" value="KXO98795.1"/>
    <property type="molecule type" value="Genomic_DNA"/>
</dbReference>
<comment type="caution">
    <text evidence="2">The sequence shown here is derived from an EMBL/GenBank/DDBJ whole genome shotgun (WGS) entry which is preliminary data.</text>
</comment>
<dbReference type="PANTHER" id="PTHR21174">
    <property type="match status" value="1"/>
</dbReference>
<dbReference type="Gene3D" id="1.10.3210.10">
    <property type="entry name" value="Hypothetical protein af1432"/>
    <property type="match status" value="1"/>
</dbReference>
<keyword evidence="4" id="KW-1185">Reference proteome</keyword>
<dbReference type="PANTHER" id="PTHR21174:SF0">
    <property type="entry name" value="HD PHOSPHOHYDROLASE FAMILY PROTEIN-RELATED"/>
    <property type="match status" value="1"/>
</dbReference>
<dbReference type="SUPFAM" id="SSF109604">
    <property type="entry name" value="HD-domain/PDEase-like"/>
    <property type="match status" value="1"/>
</dbReference>
<gene>
    <name evidence="2" type="ORF">AXK60_06285</name>
    <name evidence="1" type="ORF">AXK61_03120</name>
</gene>
<dbReference type="Proteomes" id="UP000070409">
    <property type="component" value="Unassembled WGS sequence"/>
</dbReference>
<dbReference type="STRING" id="239498.AXK60_06285"/>
<dbReference type="OrthoDB" id="9808993at2"/>
<sequence>MLAAAQRDDLLSRWNEPHRRYHTVDHLAGVLRGLDDLAAAGAPFDRDAVELAAWFHDAVYVIGAPDNEEQSAVLAEQMLGGELGTEVARLVRVTADHDVPAGDPDAAALCDADLAVLASPPDRYRAYAAAVRAEYSTVPDDLFRPGRAQVLRGLLEHAFLFHTAAGRARWEEAARANLVAELNELEA</sequence>
<evidence type="ECO:0000313" key="1">
    <source>
        <dbReference type="EMBL" id="KXO98795.1"/>
    </source>
</evidence>
<evidence type="ECO:0000313" key="4">
    <source>
        <dbReference type="Proteomes" id="UP000070409"/>
    </source>
</evidence>
<reference evidence="2" key="1">
    <citation type="submission" date="2016-02" db="EMBL/GenBank/DDBJ databases">
        <authorList>
            <person name="Teng J.L."/>
            <person name="Yang Y."/>
            <person name="Huang Y."/>
            <person name="Guo F."/>
            <person name="Wei W."/>
            <person name="Chen J.H."/>
            <person name="Wong S.Y."/>
            <person name="Lau S.K."/>
            <person name="Woo P.C."/>
        </authorList>
    </citation>
    <scope>NUCLEOTIDE SEQUENCE</scope>
    <source>
        <strain evidence="2">JCM 15929</strain>
    </source>
</reference>
<dbReference type="Proteomes" id="UP000070258">
    <property type="component" value="Unassembled WGS sequence"/>
</dbReference>
<evidence type="ECO:0000313" key="2">
    <source>
        <dbReference type="EMBL" id="KXP10454.1"/>
    </source>
</evidence>
<dbReference type="EMBL" id="LSRF01000033">
    <property type="protein sequence ID" value="KXP10454.1"/>
    <property type="molecule type" value="Genomic_DNA"/>
</dbReference>
<evidence type="ECO:0000313" key="3">
    <source>
        <dbReference type="Proteomes" id="UP000070258"/>
    </source>
</evidence>
<evidence type="ECO:0008006" key="5">
    <source>
        <dbReference type="Google" id="ProtNLM"/>
    </source>
</evidence>
<reference evidence="1 4" key="3">
    <citation type="submission" date="2016-02" db="EMBL/GenBank/DDBJ databases">
        <authorList>
            <person name="Teng J.L."/>
            <person name="Tang Y."/>
            <person name="Huang Y."/>
            <person name="Guo F."/>
            <person name="Wei W."/>
            <person name="Chen J.H."/>
            <person name="Wong S.Y."/>
            <person name="Lau S.K."/>
            <person name="Woo P.C."/>
        </authorList>
    </citation>
    <scope>NUCLEOTIDE SEQUENCE [LARGE SCALE GENOMIC DNA]</scope>
    <source>
        <strain evidence="1 4">JCM 13375</strain>
    </source>
</reference>
<dbReference type="AlphaFoldDB" id="A0A138AJ77"/>
<organism evidence="2 3">
    <name type="scientific">Tsukamurella pseudospumae</name>
    <dbReference type="NCBI Taxonomy" id="239498"/>
    <lineage>
        <taxon>Bacteria</taxon>
        <taxon>Bacillati</taxon>
        <taxon>Actinomycetota</taxon>
        <taxon>Actinomycetes</taxon>
        <taxon>Mycobacteriales</taxon>
        <taxon>Tsukamurellaceae</taxon>
        <taxon>Tsukamurella</taxon>
    </lineage>
</organism>
<name>A0A138AJ77_9ACTN</name>